<accession>A0ABR2QIA2</accession>
<organism evidence="1 2">
    <name type="scientific">Hibiscus sabdariffa</name>
    <name type="common">roselle</name>
    <dbReference type="NCBI Taxonomy" id="183260"/>
    <lineage>
        <taxon>Eukaryota</taxon>
        <taxon>Viridiplantae</taxon>
        <taxon>Streptophyta</taxon>
        <taxon>Embryophyta</taxon>
        <taxon>Tracheophyta</taxon>
        <taxon>Spermatophyta</taxon>
        <taxon>Magnoliopsida</taxon>
        <taxon>eudicotyledons</taxon>
        <taxon>Gunneridae</taxon>
        <taxon>Pentapetalae</taxon>
        <taxon>rosids</taxon>
        <taxon>malvids</taxon>
        <taxon>Malvales</taxon>
        <taxon>Malvaceae</taxon>
        <taxon>Malvoideae</taxon>
        <taxon>Hibiscus</taxon>
    </lineage>
</organism>
<protein>
    <submittedName>
        <fullName evidence="1">Uncharacterized protein</fullName>
    </submittedName>
</protein>
<gene>
    <name evidence="1" type="ORF">V6N11_080900</name>
</gene>
<keyword evidence="2" id="KW-1185">Reference proteome</keyword>
<comment type="caution">
    <text evidence="1">The sequence shown here is derived from an EMBL/GenBank/DDBJ whole genome shotgun (WGS) entry which is preliminary data.</text>
</comment>
<dbReference type="EMBL" id="JBBPBN010000037">
    <property type="protein sequence ID" value="KAK9000398.1"/>
    <property type="molecule type" value="Genomic_DNA"/>
</dbReference>
<reference evidence="1 2" key="1">
    <citation type="journal article" date="2024" name="G3 (Bethesda)">
        <title>Genome assembly of Hibiscus sabdariffa L. provides insights into metabolisms of medicinal natural products.</title>
        <authorList>
            <person name="Kim T."/>
        </authorList>
    </citation>
    <scope>NUCLEOTIDE SEQUENCE [LARGE SCALE GENOMIC DNA]</scope>
    <source>
        <strain evidence="1">TK-2024</strain>
        <tissue evidence="1">Old leaves</tissue>
    </source>
</reference>
<evidence type="ECO:0000313" key="2">
    <source>
        <dbReference type="Proteomes" id="UP001396334"/>
    </source>
</evidence>
<proteinExistence type="predicted"/>
<dbReference type="Proteomes" id="UP001396334">
    <property type="component" value="Unassembled WGS sequence"/>
</dbReference>
<evidence type="ECO:0000313" key="1">
    <source>
        <dbReference type="EMBL" id="KAK9000398.1"/>
    </source>
</evidence>
<name>A0ABR2QIA2_9ROSI</name>
<sequence length="127" mass="14451">MRSSTSHGFVFQQIIKKGVDIHIETEHMCEFLVLFPWIFPSTVIDVSLLCLTTPEKMADSRMKQIVVLVSKMEYEEDQSIEKMNCRGGCENALDVVAYQKKSSDIVILLAVSEFPAMKTYFLKLPLA</sequence>